<keyword evidence="7 8" id="KW-0472">Membrane</keyword>
<feature type="domain" description="Glycosyltransferase RgtA/B/C/D-like" evidence="9">
    <location>
        <begin position="72"/>
        <end position="198"/>
    </location>
</feature>
<feature type="transmembrane region" description="Helical" evidence="8">
    <location>
        <begin position="117"/>
        <end position="135"/>
    </location>
</feature>
<dbReference type="GO" id="GO:0009103">
    <property type="term" value="P:lipopolysaccharide biosynthetic process"/>
    <property type="evidence" value="ECO:0007669"/>
    <property type="project" value="UniProtKB-ARBA"/>
</dbReference>
<evidence type="ECO:0000256" key="8">
    <source>
        <dbReference type="SAM" id="Phobius"/>
    </source>
</evidence>
<dbReference type="InterPro" id="IPR050297">
    <property type="entry name" value="LipidA_mod_glycosyltrf_83"/>
</dbReference>
<keyword evidence="5 8" id="KW-0812">Transmembrane</keyword>
<evidence type="ECO:0000313" key="11">
    <source>
        <dbReference type="Proteomes" id="UP000239872"/>
    </source>
</evidence>
<keyword evidence="11" id="KW-1185">Reference proteome</keyword>
<proteinExistence type="predicted"/>
<dbReference type="InterPro" id="IPR038731">
    <property type="entry name" value="RgtA/B/C-like"/>
</dbReference>
<evidence type="ECO:0000256" key="4">
    <source>
        <dbReference type="ARBA" id="ARBA00022679"/>
    </source>
</evidence>
<evidence type="ECO:0000256" key="1">
    <source>
        <dbReference type="ARBA" id="ARBA00004651"/>
    </source>
</evidence>
<dbReference type="OrthoDB" id="661429at2"/>
<protein>
    <recommendedName>
        <fullName evidence="9">Glycosyltransferase RgtA/B/C/D-like domain-containing protein</fullName>
    </recommendedName>
</protein>
<dbReference type="PANTHER" id="PTHR33908">
    <property type="entry name" value="MANNOSYLTRANSFERASE YKCB-RELATED"/>
    <property type="match status" value="1"/>
</dbReference>
<feature type="transmembrane region" description="Helical" evidence="8">
    <location>
        <begin position="323"/>
        <end position="341"/>
    </location>
</feature>
<dbReference type="GO" id="GO:0016763">
    <property type="term" value="F:pentosyltransferase activity"/>
    <property type="evidence" value="ECO:0007669"/>
    <property type="project" value="TreeGrafter"/>
</dbReference>
<reference evidence="10 11" key="1">
    <citation type="submission" date="2018-01" db="EMBL/GenBank/DDBJ databases">
        <title>A novel member of the phylum Bacteroidetes isolated from glacier ice.</title>
        <authorList>
            <person name="Liu Q."/>
            <person name="Xin Y.-H."/>
        </authorList>
    </citation>
    <scope>NUCLEOTIDE SEQUENCE [LARGE SCALE GENOMIC DNA]</scope>
    <source>
        <strain evidence="10 11">RB1R16</strain>
    </source>
</reference>
<dbReference type="EMBL" id="PPSL01000005">
    <property type="protein sequence ID" value="PQJ09698.1"/>
    <property type="molecule type" value="Genomic_DNA"/>
</dbReference>
<sequence length="476" mass="55060">MTLKPSDLLGKYKYETLTALMLLLFLLYKLPFMALPYYYDEAWPYAVAIRTVHANGLSLLPTALDPELSRGHPVMFHFLGASWMRVFGTSLWSGHSFAMVISVLTAVFTYKFGQRFFSDRIGAVAVLLLISQALFISHSAFLLPEMPMALWTILCFWFFFRRKKVAFVICAAAMLLTKESGAVLICSLALSELVDFFMGKERKFIDLVKRELLIGYPVAIAFIYFLAQKIIYGWFLFPFYMNNLKSGLASFLEDLASGTAFIFVYEGRNGLMFFVLVGIIMLWLSKKVNIPPHQKKICWYLFSFVLLYIVFSTYNYYMPRYLTAVFPAFIIVCAFIVDSAFGKWRWVYPVIITGLAVTNIYYYVTATDHGDCDYSPSLHVAMKMIDHCEQSGMHDAHIYTTCVLRYDFNEPYAGFIKGKKFTHIDWQFGPGTQYCIFSSDENDPTEIDKIKRENKLTLETKFTEKDRWIELYRVEK</sequence>
<name>A0A2S7SSL4_9BACT</name>
<feature type="transmembrane region" description="Helical" evidence="8">
    <location>
        <begin position="20"/>
        <end position="39"/>
    </location>
</feature>
<keyword evidence="4" id="KW-0808">Transferase</keyword>
<keyword evidence="2" id="KW-1003">Cell membrane</keyword>
<keyword evidence="6 8" id="KW-1133">Transmembrane helix</keyword>
<accession>A0A2S7SSL4</accession>
<dbReference type="GO" id="GO:0005886">
    <property type="term" value="C:plasma membrane"/>
    <property type="evidence" value="ECO:0007669"/>
    <property type="project" value="UniProtKB-SubCell"/>
</dbReference>
<dbReference type="RefSeq" id="WP_105040470.1">
    <property type="nucleotide sequence ID" value="NZ_PPSL01000005.1"/>
</dbReference>
<evidence type="ECO:0000259" key="9">
    <source>
        <dbReference type="Pfam" id="PF13231"/>
    </source>
</evidence>
<comment type="caution">
    <text evidence="10">The sequence shown here is derived from an EMBL/GenBank/DDBJ whole genome shotgun (WGS) entry which is preliminary data.</text>
</comment>
<feature type="transmembrane region" description="Helical" evidence="8">
    <location>
        <begin position="346"/>
        <end position="364"/>
    </location>
</feature>
<dbReference type="PANTHER" id="PTHR33908:SF11">
    <property type="entry name" value="MEMBRANE PROTEIN"/>
    <property type="match status" value="1"/>
</dbReference>
<dbReference type="AlphaFoldDB" id="A0A2S7SSL4"/>
<feature type="transmembrane region" description="Helical" evidence="8">
    <location>
        <begin position="214"/>
        <end position="235"/>
    </location>
</feature>
<evidence type="ECO:0000256" key="3">
    <source>
        <dbReference type="ARBA" id="ARBA00022676"/>
    </source>
</evidence>
<feature type="transmembrane region" description="Helical" evidence="8">
    <location>
        <begin position="270"/>
        <end position="285"/>
    </location>
</feature>
<keyword evidence="3" id="KW-0328">Glycosyltransferase</keyword>
<evidence type="ECO:0000313" key="10">
    <source>
        <dbReference type="EMBL" id="PQJ09698.1"/>
    </source>
</evidence>
<dbReference type="Proteomes" id="UP000239872">
    <property type="component" value="Unassembled WGS sequence"/>
</dbReference>
<evidence type="ECO:0000256" key="6">
    <source>
        <dbReference type="ARBA" id="ARBA00022989"/>
    </source>
</evidence>
<dbReference type="Pfam" id="PF13231">
    <property type="entry name" value="PMT_2"/>
    <property type="match status" value="1"/>
</dbReference>
<feature type="transmembrane region" description="Helical" evidence="8">
    <location>
        <begin position="92"/>
        <end position="110"/>
    </location>
</feature>
<comment type="subcellular location">
    <subcellularLocation>
        <location evidence="1">Cell membrane</location>
        <topology evidence="1">Multi-pass membrane protein</topology>
    </subcellularLocation>
</comment>
<feature type="transmembrane region" description="Helical" evidence="8">
    <location>
        <begin position="141"/>
        <end position="160"/>
    </location>
</feature>
<evidence type="ECO:0000256" key="5">
    <source>
        <dbReference type="ARBA" id="ARBA00022692"/>
    </source>
</evidence>
<evidence type="ECO:0000256" key="7">
    <source>
        <dbReference type="ARBA" id="ARBA00023136"/>
    </source>
</evidence>
<gene>
    <name evidence="10" type="ORF">CJD36_017355</name>
</gene>
<feature type="transmembrane region" description="Helical" evidence="8">
    <location>
        <begin position="297"/>
        <end position="317"/>
    </location>
</feature>
<organism evidence="10 11">
    <name type="scientific">Flavipsychrobacter stenotrophus</name>
    <dbReference type="NCBI Taxonomy" id="2077091"/>
    <lineage>
        <taxon>Bacteria</taxon>
        <taxon>Pseudomonadati</taxon>
        <taxon>Bacteroidota</taxon>
        <taxon>Chitinophagia</taxon>
        <taxon>Chitinophagales</taxon>
        <taxon>Chitinophagaceae</taxon>
        <taxon>Flavipsychrobacter</taxon>
    </lineage>
</organism>
<evidence type="ECO:0000256" key="2">
    <source>
        <dbReference type="ARBA" id="ARBA00022475"/>
    </source>
</evidence>